<dbReference type="InterPro" id="IPR031807">
    <property type="entry name" value="HicB-like"/>
</dbReference>
<protein>
    <recommendedName>
        <fullName evidence="1">HicB-like antitoxin of toxin-antitoxin system domain-containing protein</fullName>
    </recommendedName>
</protein>
<gene>
    <name evidence="2" type="ORF">skT53_20410</name>
</gene>
<dbReference type="Proteomes" id="UP000593802">
    <property type="component" value="Chromosome"/>
</dbReference>
<name>A0A7I8DE01_9BACL</name>
<organism evidence="2 3">
    <name type="scientific">Effusibacillus dendaii</name>
    <dbReference type="NCBI Taxonomy" id="2743772"/>
    <lineage>
        <taxon>Bacteria</taxon>
        <taxon>Bacillati</taxon>
        <taxon>Bacillota</taxon>
        <taxon>Bacilli</taxon>
        <taxon>Bacillales</taxon>
        <taxon>Alicyclobacillaceae</taxon>
        <taxon>Effusibacillus</taxon>
    </lineage>
</organism>
<dbReference type="KEGG" id="eff:skT53_20410"/>
<evidence type="ECO:0000313" key="3">
    <source>
        <dbReference type="Proteomes" id="UP000593802"/>
    </source>
</evidence>
<evidence type="ECO:0000259" key="1">
    <source>
        <dbReference type="Pfam" id="PF15919"/>
    </source>
</evidence>
<dbReference type="AlphaFoldDB" id="A0A7I8DE01"/>
<dbReference type="PANTHER" id="PTHR34504:SF2">
    <property type="entry name" value="UPF0150 PROTEIN SSL0259"/>
    <property type="match status" value="1"/>
</dbReference>
<dbReference type="RefSeq" id="WP_226375182.1">
    <property type="nucleotide sequence ID" value="NZ_AP023366.1"/>
</dbReference>
<dbReference type="InterPro" id="IPR051404">
    <property type="entry name" value="TA_system_antitoxin"/>
</dbReference>
<proteinExistence type="predicted"/>
<sequence>MKDRYIYPAIFDYAEDGISIEFPDLPGCLPCAQNDEEALHNAKEAMALHLYGMEQDGDEIPEPTPISKLRPQANQAVVLVEV</sequence>
<dbReference type="InterPro" id="IPR035069">
    <property type="entry name" value="TTHA1013/TTHA0281-like"/>
</dbReference>
<feature type="domain" description="HicB-like antitoxin of toxin-antitoxin system" evidence="1">
    <location>
        <begin position="9"/>
        <end position="74"/>
    </location>
</feature>
<accession>A0A7I8DE01</accession>
<dbReference type="Pfam" id="PF15919">
    <property type="entry name" value="HicB_lk_antitox"/>
    <property type="match status" value="1"/>
</dbReference>
<evidence type="ECO:0000313" key="2">
    <source>
        <dbReference type="EMBL" id="BCJ87056.1"/>
    </source>
</evidence>
<dbReference type="PANTHER" id="PTHR34504">
    <property type="entry name" value="ANTITOXIN HICB"/>
    <property type="match status" value="1"/>
</dbReference>
<dbReference type="SUPFAM" id="SSF143100">
    <property type="entry name" value="TTHA1013/TTHA0281-like"/>
    <property type="match status" value="1"/>
</dbReference>
<reference evidence="2 3" key="1">
    <citation type="submission" date="2020-08" db="EMBL/GenBank/DDBJ databases">
        <title>Complete Genome Sequence of Effusibacillus dendaii Strain skT53, Isolated from Farmland soil.</title>
        <authorList>
            <person name="Konishi T."/>
            <person name="Kawasaki H."/>
        </authorList>
    </citation>
    <scope>NUCLEOTIDE SEQUENCE [LARGE SCALE GENOMIC DNA]</scope>
    <source>
        <strain evidence="3">skT53</strain>
    </source>
</reference>
<keyword evidence="3" id="KW-1185">Reference proteome</keyword>
<dbReference type="EMBL" id="AP023366">
    <property type="protein sequence ID" value="BCJ87056.1"/>
    <property type="molecule type" value="Genomic_DNA"/>
</dbReference>
<dbReference type="Gene3D" id="3.30.160.250">
    <property type="match status" value="1"/>
</dbReference>